<dbReference type="Gene3D" id="3.40.50.1820">
    <property type="entry name" value="alpha/beta hydrolase"/>
    <property type="match status" value="1"/>
</dbReference>
<sequence>MPLDYDSPQGRTAEIAVLKVPARGQRIGSLVVNPGGPGGPGVPMAAGAATTWARSALTERFDVIGFDPRGVGASTPAIRCFSDAEVDRGEAAMSATVGLGKVTEAGSRALVDRCAEHTGGMDALQAMSTRSTVRDLDVLREAIGDSKLNFLGQSYGTRLGAVYAEMFPKKVRALVLDGAVDPNLDTSSRRVIQWRGFQRAFDQLAAFCSRQSDCPLGSVPAQATERFLDLVRPLIDDPIPAGDRGSFGFNEAYRAVTSGLYVSAVWHVSAVWPVLIKGLGELQHGEFATLQKVADSFAGRTPDGRYGNFSQAIFAINCMDEDRHTPQQESALKREIQQAAPFTDAGRGSVTRDPCEFWPGKPTLGYPYANNIVDLPQSLVISVTGDPSTPYASGVALATAPGGAVLTVEGEQHTVAYAGTSDCVNTAVAEYLVDLRIPSPDTRCVLS</sequence>
<dbReference type="PANTHER" id="PTHR43248">
    <property type="entry name" value="2-SUCCINYL-6-HYDROXY-2,4-CYCLOHEXADIENE-1-CARBOXYLATE SYNTHASE"/>
    <property type="match status" value="1"/>
</dbReference>
<dbReference type="Pfam" id="PF00561">
    <property type="entry name" value="Abhydrolase_1"/>
    <property type="match status" value="1"/>
</dbReference>
<evidence type="ECO:0000313" key="7">
    <source>
        <dbReference type="Proteomes" id="UP000444980"/>
    </source>
</evidence>
<dbReference type="Proteomes" id="UP000444980">
    <property type="component" value="Unassembled WGS sequence"/>
</dbReference>
<protein>
    <submittedName>
        <fullName evidence="6">Alpha/beta hydrolase</fullName>
    </submittedName>
</protein>
<dbReference type="PANTHER" id="PTHR43248:SF29">
    <property type="entry name" value="TRIPEPTIDYL AMINOPEPTIDASE"/>
    <property type="match status" value="1"/>
</dbReference>
<keyword evidence="2" id="KW-0732">Signal</keyword>
<keyword evidence="7" id="KW-1185">Reference proteome</keyword>
<accession>A0A7I9UYA9</accession>
<gene>
    <name evidence="6" type="ORF">nbrc107697_19820</name>
</gene>
<proteinExistence type="inferred from homology"/>
<evidence type="ECO:0000256" key="1">
    <source>
        <dbReference type="ARBA" id="ARBA00010088"/>
    </source>
</evidence>
<dbReference type="AlphaFoldDB" id="A0A7I9UYA9"/>
<dbReference type="SUPFAM" id="SSF53474">
    <property type="entry name" value="alpha/beta-Hydrolases"/>
    <property type="match status" value="1"/>
</dbReference>
<evidence type="ECO:0000259" key="4">
    <source>
        <dbReference type="Pfam" id="PF00561"/>
    </source>
</evidence>
<dbReference type="RefSeq" id="WP_228460763.1">
    <property type="nucleotide sequence ID" value="NZ_BJOU01000001.1"/>
</dbReference>
<keyword evidence="3 6" id="KW-0378">Hydrolase</keyword>
<dbReference type="InterPro" id="IPR029058">
    <property type="entry name" value="AB_hydrolase_fold"/>
</dbReference>
<evidence type="ECO:0000313" key="6">
    <source>
        <dbReference type="EMBL" id="GED97943.1"/>
    </source>
</evidence>
<reference evidence="7" key="1">
    <citation type="submission" date="2019-06" db="EMBL/GenBank/DDBJ databases">
        <title>Gordonia isolated from sludge of a wastewater treatment plant.</title>
        <authorList>
            <person name="Tamura T."/>
            <person name="Aoyama K."/>
            <person name="Kang Y."/>
            <person name="Saito S."/>
            <person name="Akiyama N."/>
            <person name="Yazawa K."/>
            <person name="Gonoi T."/>
            <person name="Mikami Y."/>
        </authorList>
    </citation>
    <scope>NUCLEOTIDE SEQUENCE [LARGE SCALE GENOMIC DNA]</scope>
    <source>
        <strain evidence="7">NBRC 107697</strain>
    </source>
</reference>
<evidence type="ECO:0000259" key="5">
    <source>
        <dbReference type="Pfam" id="PF08386"/>
    </source>
</evidence>
<dbReference type="InterPro" id="IPR051601">
    <property type="entry name" value="Serine_prot/Carboxylest_S33"/>
</dbReference>
<dbReference type="InterPro" id="IPR000073">
    <property type="entry name" value="AB_hydrolase_1"/>
</dbReference>
<dbReference type="InterPro" id="IPR013595">
    <property type="entry name" value="Pept_S33_TAP-like_C"/>
</dbReference>
<evidence type="ECO:0000256" key="3">
    <source>
        <dbReference type="ARBA" id="ARBA00022801"/>
    </source>
</evidence>
<feature type="domain" description="Peptidase S33 tripeptidyl aminopeptidase-like C-terminal" evidence="5">
    <location>
        <begin position="353"/>
        <end position="444"/>
    </location>
</feature>
<feature type="domain" description="AB hydrolase-1" evidence="4">
    <location>
        <begin position="30"/>
        <end position="252"/>
    </location>
</feature>
<dbReference type="GO" id="GO:0016787">
    <property type="term" value="F:hydrolase activity"/>
    <property type="evidence" value="ECO:0007669"/>
    <property type="project" value="UniProtKB-KW"/>
</dbReference>
<name>A0A7I9UYA9_9ACTN</name>
<dbReference type="Pfam" id="PF08386">
    <property type="entry name" value="Abhydrolase_4"/>
    <property type="match status" value="1"/>
</dbReference>
<evidence type="ECO:0000256" key="2">
    <source>
        <dbReference type="ARBA" id="ARBA00022729"/>
    </source>
</evidence>
<comment type="similarity">
    <text evidence="1">Belongs to the peptidase S33 family.</text>
</comment>
<organism evidence="6 7">
    <name type="scientific">Gordonia crocea</name>
    <dbReference type="NCBI Taxonomy" id="589162"/>
    <lineage>
        <taxon>Bacteria</taxon>
        <taxon>Bacillati</taxon>
        <taxon>Actinomycetota</taxon>
        <taxon>Actinomycetes</taxon>
        <taxon>Mycobacteriales</taxon>
        <taxon>Gordoniaceae</taxon>
        <taxon>Gordonia</taxon>
    </lineage>
</organism>
<comment type="caution">
    <text evidence="6">The sequence shown here is derived from an EMBL/GenBank/DDBJ whole genome shotgun (WGS) entry which is preliminary data.</text>
</comment>
<dbReference type="EMBL" id="BJOU01000001">
    <property type="protein sequence ID" value="GED97943.1"/>
    <property type="molecule type" value="Genomic_DNA"/>
</dbReference>